<protein>
    <recommendedName>
        <fullName evidence="7">RING-type domain-containing protein</fullName>
    </recommendedName>
</protein>
<dbReference type="PROSITE" id="PS51873">
    <property type="entry name" value="TRIAD"/>
    <property type="match status" value="1"/>
</dbReference>
<evidence type="ECO:0000256" key="5">
    <source>
        <dbReference type="ARBA" id="ARBA00022786"/>
    </source>
</evidence>
<keyword evidence="1" id="KW-0808">Transferase</keyword>
<dbReference type="Proteomes" id="UP000692954">
    <property type="component" value="Unassembled WGS sequence"/>
</dbReference>
<evidence type="ECO:0000256" key="4">
    <source>
        <dbReference type="ARBA" id="ARBA00022771"/>
    </source>
</evidence>
<keyword evidence="5" id="KW-0833">Ubl conjugation pathway</keyword>
<dbReference type="EMBL" id="CAJJDN010000108">
    <property type="protein sequence ID" value="CAD8115579.1"/>
    <property type="molecule type" value="Genomic_DNA"/>
</dbReference>
<evidence type="ECO:0000256" key="1">
    <source>
        <dbReference type="ARBA" id="ARBA00022679"/>
    </source>
</evidence>
<name>A0A8S1QIE8_9CILI</name>
<keyword evidence="3" id="KW-0677">Repeat</keyword>
<dbReference type="InterPro" id="IPR044066">
    <property type="entry name" value="TRIAD_supradom"/>
</dbReference>
<evidence type="ECO:0000313" key="8">
    <source>
        <dbReference type="EMBL" id="CAD8115579.1"/>
    </source>
</evidence>
<evidence type="ECO:0000256" key="6">
    <source>
        <dbReference type="ARBA" id="ARBA00022833"/>
    </source>
</evidence>
<comment type="caution">
    <text evidence="8">The sequence shown here is derived from an EMBL/GenBank/DDBJ whole genome shotgun (WGS) entry which is preliminary data.</text>
</comment>
<sequence length="482" mass="56361">MTEYEKWIPQSLMTHSKQEVLEYIKKNQLYFPEHLKPKLLKWNSFPIIKFSTLEIEVCFGALFYQIIQLSQKQTVRNNFVKFLNHQVNDLTFDLLISLSKFIFQKNSLNPFPQSDEFQSIGKCFQESFIYEKHVAYRNPSFYKCLNGMQVDDLNEQDLKYRIVLYVTDGKDGSIAHLFFSTNNDFQQMMQKSIEKSNENVFSTQVINSLQEDKPLKKQTRLLTFSSQNENQECPICTEIYNVNSNQAILTPCCQKKLHKECIQEDLCSKAKENLNFKNVKCCNCEQSLENNENFIKENITKQLFGEIVKKQVLASIPIKCFSCSLPIDVGQEILSQQIQIECRRCQKKLCSLCRQEYHGKNQQNQQCPSLSVEIYKAMKGQPVLVCPFCNLMQTKDDKCNHVRCFSCQKELCSACSVDRVPIISHGNHYHRQGCPDYKQWIVKGQKIDQPEFDIKKCKLCKQSNKPCEYPISLEEYKKSKNF</sequence>
<dbReference type="OrthoDB" id="312317at2759"/>
<dbReference type="AlphaFoldDB" id="A0A8S1QIE8"/>
<evidence type="ECO:0000259" key="7">
    <source>
        <dbReference type="PROSITE" id="PS51873"/>
    </source>
</evidence>
<proteinExistence type="predicted"/>
<feature type="domain" description="RING-type" evidence="7">
    <location>
        <begin position="229"/>
        <end position="438"/>
    </location>
</feature>
<keyword evidence="6" id="KW-0862">Zinc</keyword>
<gene>
    <name evidence="8" type="ORF">PSON_ATCC_30995.1.T1080191</name>
</gene>
<evidence type="ECO:0000313" key="9">
    <source>
        <dbReference type="Proteomes" id="UP000692954"/>
    </source>
</evidence>
<evidence type="ECO:0000256" key="3">
    <source>
        <dbReference type="ARBA" id="ARBA00022737"/>
    </source>
</evidence>
<keyword evidence="4" id="KW-0863">Zinc-finger</keyword>
<accession>A0A8S1QIE8</accession>
<organism evidence="8 9">
    <name type="scientific">Paramecium sonneborni</name>
    <dbReference type="NCBI Taxonomy" id="65129"/>
    <lineage>
        <taxon>Eukaryota</taxon>
        <taxon>Sar</taxon>
        <taxon>Alveolata</taxon>
        <taxon>Ciliophora</taxon>
        <taxon>Intramacronucleata</taxon>
        <taxon>Oligohymenophorea</taxon>
        <taxon>Peniculida</taxon>
        <taxon>Parameciidae</taxon>
        <taxon>Paramecium</taxon>
    </lineage>
</organism>
<evidence type="ECO:0000256" key="2">
    <source>
        <dbReference type="ARBA" id="ARBA00022723"/>
    </source>
</evidence>
<dbReference type="GO" id="GO:0008270">
    <property type="term" value="F:zinc ion binding"/>
    <property type="evidence" value="ECO:0007669"/>
    <property type="project" value="UniProtKB-KW"/>
</dbReference>
<keyword evidence="9" id="KW-1185">Reference proteome</keyword>
<dbReference type="GO" id="GO:0016740">
    <property type="term" value="F:transferase activity"/>
    <property type="evidence" value="ECO:0007669"/>
    <property type="project" value="UniProtKB-KW"/>
</dbReference>
<keyword evidence="2" id="KW-0479">Metal-binding</keyword>
<reference evidence="8" key="1">
    <citation type="submission" date="2021-01" db="EMBL/GenBank/DDBJ databases">
        <authorList>
            <consortium name="Genoscope - CEA"/>
            <person name="William W."/>
        </authorList>
    </citation>
    <scope>NUCLEOTIDE SEQUENCE</scope>
</reference>